<evidence type="ECO:0000313" key="5">
    <source>
        <dbReference type="Proteomes" id="UP001609176"/>
    </source>
</evidence>
<evidence type="ECO:0000313" key="4">
    <source>
        <dbReference type="EMBL" id="MFH5241014.1"/>
    </source>
</evidence>
<dbReference type="Proteomes" id="UP001609219">
    <property type="component" value="Unassembled WGS sequence"/>
</dbReference>
<feature type="region of interest" description="Disordered" evidence="1">
    <location>
        <begin position="1"/>
        <end position="68"/>
    </location>
</feature>
<evidence type="ECO:0000313" key="3">
    <source>
        <dbReference type="EMBL" id="MFH5228914.1"/>
    </source>
</evidence>
<feature type="region of interest" description="Disordered" evidence="1">
    <location>
        <begin position="207"/>
        <end position="281"/>
    </location>
</feature>
<dbReference type="Proteomes" id="UP001609176">
    <property type="component" value="Unassembled WGS sequence"/>
</dbReference>
<gene>
    <name evidence="4" type="ORF">ACHIPV_03835</name>
    <name evidence="3" type="ORF">ACHIRB_10060</name>
</gene>
<feature type="compositionally biased region" description="Polar residues" evidence="1">
    <location>
        <begin position="252"/>
        <end position="263"/>
    </location>
</feature>
<dbReference type="EMBL" id="JBIMSN010000042">
    <property type="protein sequence ID" value="MFH5228914.1"/>
    <property type="molecule type" value="Genomic_DNA"/>
</dbReference>
<dbReference type="RefSeq" id="WP_395127684.1">
    <property type="nucleotide sequence ID" value="NZ_JBIMSN010000042.1"/>
</dbReference>
<name>A0ABW7K1K7_9NOCA</name>
<evidence type="ECO:0000256" key="1">
    <source>
        <dbReference type="SAM" id="MobiDB-lite"/>
    </source>
</evidence>
<accession>A0ABW7K1K7</accession>
<feature type="compositionally biased region" description="Pro residues" evidence="1">
    <location>
        <begin position="232"/>
        <end position="244"/>
    </location>
</feature>
<evidence type="ECO:0008006" key="7">
    <source>
        <dbReference type="Google" id="ProtNLM"/>
    </source>
</evidence>
<feature type="compositionally biased region" description="Low complexity" evidence="1">
    <location>
        <begin position="56"/>
        <end position="66"/>
    </location>
</feature>
<protein>
    <recommendedName>
        <fullName evidence="7">Cell division protein FtsL</fullName>
    </recommendedName>
</protein>
<organism evidence="3 6">
    <name type="scientific">Antrihabitans spumae</name>
    <dbReference type="NCBI Taxonomy" id="3373370"/>
    <lineage>
        <taxon>Bacteria</taxon>
        <taxon>Bacillati</taxon>
        <taxon>Actinomycetota</taxon>
        <taxon>Actinomycetes</taxon>
        <taxon>Mycobacteriales</taxon>
        <taxon>Nocardiaceae</taxon>
        <taxon>Antrihabitans</taxon>
    </lineage>
</organism>
<feature type="transmembrane region" description="Helical" evidence="2">
    <location>
        <begin position="99"/>
        <end position="119"/>
    </location>
</feature>
<keyword evidence="6" id="KW-1185">Reference proteome</keyword>
<comment type="caution">
    <text evidence="3">The sequence shown here is derived from an EMBL/GenBank/DDBJ whole genome shotgun (WGS) entry which is preliminary data.</text>
</comment>
<feature type="compositionally biased region" description="Basic and acidic residues" evidence="1">
    <location>
        <begin position="21"/>
        <end position="39"/>
    </location>
</feature>
<keyword evidence="2" id="KW-0472">Membrane</keyword>
<sequence length="281" mass="28628">MSVGTAARGTDSRKAKSRSTKSRDEATGVDRKGLAKQDKSGSGVLAKRGGGKKADASGGRSSAASRAYERRQQRAVAVLGDDVATGVLPKRSNAFAARIPFVATIIGMLSVGLMMTLLLTTRAAEDSYQLSAAREANQKLAQERDALQKEVQSNDSPPELAAKARDLGMIPAKDPAKLVVAPDGGVLVVGTPAPAQGAPAPLLNAPAPGATQVRPGVPTVPNRTPVATAPPASTPPAATPPGTAPPVRATPQTPNSPQVQAQGEQLVPMTITPQPADAGPR</sequence>
<evidence type="ECO:0000313" key="6">
    <source>
        <dbReference type="Proteomes" id="UP001609219"/>
    </source>
</evidence>
<keyword evidence="2" id="KW-0812">Transmembrane</keyword>
<dbReference type="EMBL" id="JBIMSP010000004">
    <property type="protein sequence ID" value="MFH5241014.1"/>
    <property type="molecule type" value="Genomic_DNA"/>
</dbReference>
<reference evidence="5 6" key="1">
    <citation type="submission" date="2024-10" db="EMBL/GenBank/DDBJ databases">
        <authorList>
            <person name="Riesco R."/>
        </authorList>
    </citation>
    <scope>NUCLEOTIDE SEQUENCE [LARGE SCALE GENOMIC DNA]</scope>
    <source>
        <strain evidence="4 5">NCIMB 15448</strain>
        <strain evidence="3 6">NCIMB 15450</strain>
    </source>
</reference>
<keyword evidence="2" id="KW-1133">Transmembrane helix</keyword>
<evidence type="ECO:0000256" key="2">
    <source>
        <dbReference type="SAM" id="Phobius"/>
    </source>
</evidence>
<proteinExistence type="predicted"/>